<evidence type="ECO:0000256" key="5">
    <source>
        <dbReference type="ARBA" id="ARBA00022801"/>
    </source>
</evidence>
<evidence type="ECO:0000256" key="7">
    <source>
        <dbReference type="ARBA" id="ARBA00049158"/>
    </source>
</evidence>
<evidence type="ECO:0000256" key="3">
    <source>
        <dbReference type="ARBA" id="ARBA00013085"/>
    </source>
</evidence>
<keyword evidence="6 8" id="KW-0368">Histidine biosynthesis</keyword>
<comment type="similarity">
    <text evidence="2 8">Belongs to the PHP hydrolase family. HisK subfamily.</text>
</comment>
<protein>
    <recommendedName>
        <fullName evidence="3 8">Histidinol-phosphatase</fullName>
        <shortName evidence="8">HolPase</shortName>
        <ecNumber evidence="3 8">3.1.3.15</ecNumber>
    </recommendedName>
</protein>
<dbReference type="GO" id="GO:0005737">
    <property type="term" value="C:cytoplasm"/>
    <property type="evidence" value="ECO:0007669"/>
    <property type="project" value="TreeGrafter"/>
</dbReference>
<reference evidence="10 11" key="1">
    <citation type="submission" date="2018-08" db="EMBL/GenBank/DDBJ databases">
        <title>Sequencing the genomes of 1000 actinobacteria strains.</title>
        <authorList>
            <person name="Klenk H.-P."/>
        </authorList>
    </citation>
    <scope>NUCLEOTIDE SEQUENCE [LARGE SCALE GENOMIC DNA]</scope>
    <source>
        <strain evidence="10 11">DSM 44099</strain>
    </source>
</reference>
<comment type="catalytic activity">
    <reaction evidence="7 8">
        <text>L-histidinol phosphate + H2O = L-histidinol + phosphate</text>
        <dbReference type="Rhea" id="RHEA:14465"/>
        <dbReference type="ChEBI" id="CHEBI:15377"/>
        <dbReference type="ChEBI" id="CHEBI:43474"/>
        <dbReference type="ChEBI" id="CHEBI:57699"/>
        <dbReference type="ChEBI" id="CHEBI:57980"/>
        <dbReference type="EC" id="3.1.3.15"/>
    </reaction>
</comment>
<evidence type="ECO:0000256" key="6">
    <source>
        <dbReference type="ARBA" id="ARBA00023102"/>
    </source>
</evidence>
<keyword evidence="5 8" id="KW-0378">Hydrolase</keyword>
<dbReference type="EC" id="3.1.3.15" evidence="3 8"/>
<dbReference type="PANTHER" id="PTHR21039">
    <property type="entry name" value="HISTIDINOL PHOSPHATASE-RELATED"/>
    <property type="match status" value="1"/>
</dbReference>
<dbReference type="InterPro" id="IPR004013">
    <property type="entry name" value="PHP_dom"/>
</dbReference>
<feature type="domain" description="PHP" evidence="9">
    <location>
        <begin position="6"/>
        <end position="203"/>
    </location>
</feature>
<dbReference type="UniPathway" id="UPA00031">
    <property type="reaction ID" value="UER00013"/>
</dbReference>
<dbReference type="EMBL" id="QUMQ01000001">
    <property type="protein sequence ID" value="REG00136.1"/>
    <property type="molecule type" value="Genomic_DNA"/>
</dbReference>
<evidence type="ECO:0000256" key="2">
    <source>
        <dbReference type="ARBA" id="ARBA00009152"/>
    </source>
</evidence>
<evidence type="ECO:0000256" key="8">
    <source>
        <dbReference type="RuleBase" id="RU366003"/>
    </source>
</evidence>
<dbReference type="Gene3D" id="3.20.20.140">
    <property type="entry name" value="Metal-dependent hydrolases"/>
    <property type="match status" value="1"/>
</dbReference>
<dbReference type="InterPro" id="IPR010140">
    <property type="entry name" value="Histidinol_P_phosphatase_HisJ"/>
</dbReference>
<proteinExistence type="inferred from homology"/>
<accession>A0A3D9ZSF3</accession>
<dbReference type="RefSeq" id="WP_203783169.1">
    <property type="nucleotide sequence ID" value="NZ_BONB01000003.1"/>
</dbReference>
<organism evidence="10 11">
    <name type="scientific">Asanoa ferruginea</name>
    <dbReference type="NCBI Taxonomy" id="53367"/>
    <lineage>
        <taxon>Bacteria</taxon>
        <taxon>Bacillati</taxon>
        <taxon>Actinomycetota</taxon>
        <taxon>Actinomycetes</taxon>
        <taxon>Micromonosporales</taxon>
        <taxon>Micromonosporaceae</taxon>
        <taxon>Asanoa</taxon>
    </lineage>
</organism>
<evidence type="ECO:0000259" key="9">
    <source>
        <dbReference type="Pfam" id="PF02811"/>
    </source>
</evidence>
<gene>
    <name evidence="10" type="ORF">DFJ67_6185</name>
</gene>
<keyword evidence="4 8" id="KW-0028">Amino-acid biosynthesis</keyword>
<comment type="pathway">
    <text evidence="1 8">Amino-acid biosynthesis; L-histidine biosynthesis; L-histidine from 5-phospho-alpha-D-ribose 1-diphosphate: step 8/9.</text>
</comment>
<evidence type="ECO:0000256" key="1">
    <source>
        <dbReference type="ARBA" id="ARBA00004970"/>
    </source>
</evidence>
<evidence type="ECO:0000313" key="11">
    <source>
        <dbReference type="Proteomes" id="UP000256913"/>
    </source>
</evidence>
<dbReference type="PANTHER" id="PTHR21039:SF0">
    <property type="entry name" value="HISTIDINOL-PHOSPHATASE"/>
    <property type="match status" value="1"/>
</dbReference>
<dbReference type="Pfam" id="PF02811">
    <property type="entry name" value="PHP"/>
    <property type="match status" value="1"/>
</dbReference>
<comment type="caution">
    <text evidence="10">The sequence shown here is derived from an EMBL/GenBank/DDBJ whole genome shotgun (WGS) entry which is preliminary data.</text>
</comment>
<evidence type="ECO:0000256" key="4">
    <source>
        <dbReference type="ARBA" id="ARBA00022605"/>
    </source>
</evidence>
<dbReference type="GO" id="GO:0004401">
    <property type="term" value="F:histidinol-phosphatase activity"/>
    <property type="evidence" value="ECO:0007669"/>
    <property type="project" value="UniProtKB-UniRule"/>
</dbReference>
<evidence type="ECO:0000313" key="10">
    <source>
        <dbReference type="EMBL" id="REG00136.1"/>
    </source>
</evidence>
<dbReference type="SUPFAM" id="SSF89550">
    <property type="entry name" value="PHP domain-like"/>
    <property type="match status" value="1"/>
</dbReference>
<sequence length="264" mass="28952">MGLPADGHVHSQWSWDAPDGDMARTCARAVELGLPAVAFTEHVDLTPWTMPDDQVLLGRPFDVAGYRAALDECRDRYPTLRILSGVEFSEPHWHAAELRALLAGGFDRVLGSVHARPAGDGRFLEMSTAYETLPAAEVVRDYLAEAARMVATNTDFEVLAHLDYPLRYWPATAGPGDITAFEPEFRETLAAVHRSGRILEVNTRQVFHADLLDWWRAAGGRAVTFGSDAHDPDALARQFRAAADAAAAHGFRAGPDPVGPWTRE</sequence>
<dbReference type="InterPro" id="IPR016195">
    <property type="entry name" value="Pol/histidinol_Pase-like"/>
</dbReference>
<keyword evidence="11" id="KW-1185">Reference proteome</keyword>
<dbReference type="AlphaFoldDB" id="A0A3D9ZSF3"/>
<dbReference type="GO" id="GO:0000105">
    <property type="term" value="P:L-histidine biosynthetic process"/>
    <property type="evidence" value="ECO:0007669"/>
    <property type="project" value="UniProtKB-UniRule"/>
</dbReference>
<name>A0A3D9ZSF3_9ACTN</name>
<dbReference type="Proteomes" id="UP000256913">
    <property type="component" value="Unassembled WGS sequence"/>
</dbReference>